<dbReference type="Pfam" id="PF00684">
    <property type="entry name" value="DnaJ_CXXCXGXG"/>
    <property type="match status" value="1"/>
</dbReference>
<dbReference type="PROSITE" id="PS51188">
    <property type="entry name" value="ZF_CR"/>
    <property type="match status" value="1"/>
</dbReference>
<evidence type="ECO:0000313" key="9">
    <source>
        <dbReference type="EMBL" id="ORY86320.1"/>
    </source>
</evidence>
<keyword evidence="10" id="KW-1185">Reference proteome</keyword>
<keyword evidence="3 6" id="KW-0863">Zinc-finger</keyword>
<evidence type="ECO:0000256" key="1">
    <source>
        <dbReference type="ARBA" id="ARBA00022723"/>
    </source>
</evidence>
<dbReference type="Pfam" id="PF00226">
    <property type="entry name" value="DnaJ"/>
    <property type="match status" value="1"/>
</dbReference>
<dbReference type="InterPro" id="IPR044713">
    <property type="entry name" value="DNJA1/2-like"/>
</dbReference>
<accession>A0A1Y2FQQ9</accession>
<dbReference type="EMBL" id="MCFI01000003">
    <property type="protein sequence ID" value="ORY86320.1"/>
    <property type="molecule type" value="Genomic_DNA"/>
</dbReference>
<evidence type="ECO:0000256" key="6">
    <source>
        <dbReference type="PROSITE-ProRule" id="PRU00546"/>
    </source>
</evidence>
<dbReference type="Gene3D" id="2.10.230.10">
    <property type="entry name" value="Heat shock protein DnaJ, cysteine-rich domain"/>
    <property type="match status" value="1"/>
</dbReference>
<dbReference type="PRINTS" id="PR00625">
    <property type="entry name" value="JDOMAIN"/>
</dbReference>
<dbReference type="CDD" id="cd06257">
    <property type="entry name" value="DnaJ"/>
    <property type="match status" value="1"/>
</dbReference>
<comment type="caution">
    <text evidence="9">The sequence shown here is derived from an EMBL/GenBank/DDBJ whole genome shotgun (WGS) entry which is preliminary data.</text>
</comment>
<organism evidence="9 10">
    <name type="scientific">Protomyces lactucae-debilis</name>
    <dbReference type="NCBI Taxonomy" id="2754530"/>
    <lineage>
        <taxon>Eukaryota</taxon>
        <taxon>Fungi</taxon>
        <taxon>Dikarya</taxon>
        <taxon>Ascomycota</taxon>
        <taxon>Taphrinomycotina</taxon>
        <taxon>Taphrinomycetes</taxon>
        <taxon>Taphrinales</taxon>
        <taxon>Protomycetaceae</taxon>
        <taxon>Protomyces</taxon>
    </lineage>
</organism>
<dbReference type="InterPro" id="IPR036869">
    <property type="entry name" value="J_dom_sf"/>
</dbReference>
<dbReference type="CDD" id="cd10719">
    <property type="entry name" value="DnaJ_zf"/>
    <property type="match status" value="1"/>
</dbReference>
<dbReference type="Pfam" id="PF01556">
    <property type="entry name" value="DnaJ_C"/>
    <property type="match status" value="1"/>
</dbReference>
<protein>
    <submittedName>
        <fullName evidence="9">DnaJ domain-containing protein</fullName>
    </submittedName>
</protein>
<keyword evidence="4 6" id="KW-0862">Zinc</keyword>
<gene>
    <name evidence="9" type="ORF">BCR37DRAFT_332932</name>
</gene>
<feature type="non-terminal residue" evidence="9">
    <location>
        <position position="1"/>
    </location>
</feature>
<dbReference type="SUPFAM" id="SSF49493">
    <property type="entry name" value="HSP40/DnaJ peptide-binding domain"/>
    <property type="match status" value="2"/>
</dbReference>
<evidence type="ECO:0000256" key="3">
    <source>
        <dbReference type="ARBA" id="ARBA00022771"/>
    </source>
</evidence>
<name>A0A1Y2FQQ9_PROLT</name>
<dbReference type="GO" id="GO:0051082">
    <property type="term" value="F:unfolded protein binding"/>
    <property type="evidence" value="ECO:0007669"/>
    <property type="project" value="InterPro"/>
</dbReference>
<dbReference type="SUPFAM" id="SSF57938">
    <property type="entry name" value="DnaJ/Hsp40 cysteine-rich domain"/>
    <property type="match status" value="1"/>
</dbReference>
<dbReference type="RefSeq" id="XP_040727502.1">
    <property type="nucleotide sequence ID" value="XM_040867080.1"/>
</dbReference>
<dbReference type="Gene3D" id="1.10.287.110">
    <property type="entry name" value="DnaJ domain"/>
    <property type="match status" value="1"/>
</dbReference>
<dbReference type="SUPFAM" id="SSF46565">
    <property type="entry name" value="Chaperone J-domain"/>
    <property type="match status" value="1"/>
</dbReference>
<evidence type="ECO:0000256" key="4">
    <source>
        <dbReference type="ARBA" id="ARBA00022833"/>
    </source>
</evidence>
<evidence type="ECO:0000256" key="2">
    <source>
        <dbReference type="ARBA" id="ARBA00022737"/>
    </source>
</evidence>
<reference evidence="9 10" key="1">
    <citation type="submission" date="2016-07" db="EMBL/GenBank/DDBJ databases">
        <title>Pervasive Adenine N6-methylation of Active Genes in Fungi.</title>
        <authorList>
            <consortium name="DOE Joint Genome Institute"/>
            <person name="Mondo S.J."/>
            <person name="Dannebaum R.O."/>
            <person name="Kuo R.C."/>
            <person name="Labutti K."/>
            <person name="Haridas S."/>
            <person name="Kuo A."/>
            <person name="Salamov A."/>
            <person name="Ahrendt S.R."/>
            <person name="Lipzen A."/>
            <person name="Sullivan W."/>
            <person name="Andreopoulos W.B."/>
            <person name="Clum A."/>
            <person name="Lindquist E."/>
            <person name="Daum C."/>
            <person name="Ramamoorthy G.K."/>
            <person name="Gryganskyi A."/>
            <person name="Culley D."/>
            <person name="Magnuson J.K."/>
            <person name="James T.Y."/>
            <person name="O'Malley M.A."/>
            <person name="Stajich J.E."/>
            <person name="Spatafora J.W."/>
            <person name="Visel A."/>
            <person name="Grigoriev I.V."/>
        </authorList>
    </citation>
    <scope>NUCLEOTIDE SEQUENCE [LARGE SCALE GENOMIC DNA]</scope>
    <source>
        <strain evidence="9 10">12-1054</strain>
    </source>
</reference>
<dbReference type="GO" id="GO:0006457">
    <property type="term" value="P:protein folding"/>
    <property type="evidence" value="ECO:0007669"/>
    <property type="project" value="InterPro"/>
</dbReference>
<feature type="domain" description="J" evidence="7">
    <location>
        <begin position="4"/>
        <end position="71"/>
    </location>
</feature>
<dbReference type="GO" id="GO:0008270">
    <property type="term" value="F:zinc ion binding"/>
    <property type="evidence" value="ECO:0007669"/>
    <property type="project" value="UniProtKB-KW"/>
</dbReference>
<dbReference type="InterPro" id="IPR002939">
    <property type="entry name" value="DnaJ_C"/>
</dbReference>
<dbReference type="Proteomes" id="UP000193685">
    <property type="component" value="Unassembled WGS sequence"/>
</dbReference>
<keyword evidence="1 6" id="KW-0479">Metal-binding</keyword>
<dbReference type="OMA" id="IVFHIVE"/>
<dbReference type="GO" id="GO:0030544">
    <property type="term" value="F:Hsp70 protein binding"/>
    <property type="evidence" value="ECO:0007669"/>
    <property type="project" value="InterPro"/>
</dbReference>
<dbReference type="InterPro" id="IPR036410">
    <property type="entry name" value="HSP_DnaJ_Cys-rich_dom_sf"/>
</dbReference>
<dbReference type="Gene3D" id="2.60.260.20">
    <property type="entry name" value="Urease metallochaperone UreE, N-terminal domain"/>
    <property type="match status" value="2"/>
</dbReference>
<dbReference type="PROSITE" id="PS50076">
    <property type="entry name" value="DNAJ_2"/>
    <property type="match status" value="1"/>
</dbReference>
<dbReference type="CDD" id="cd10747">
    <property type="entry name" value="DnaJ_C"/>
    <property type="match status" value="1"/>
</dbReference>
<evidence type="ECO:0000256" key="5">
    <source>
        <dbReference type="ARBA" id="ARBA00023186"/>
    </source>
</evidence>
<dbReference type="InterPro" id="IPR001623">
    <property type="entry name" value="DnaJ_domain"/>
</dbReference>
<dbReference type="OrthoDB" id="550424at2759"/>
<keyword evidence="2" id="KW-0677">Repeat</keyword>
<dbReference type="GeneID" id="63783679"/>
<keyword evidence="5" id="KW-0143">Chaperone</keyword>
<evidence type="ECO:0000259" key="7">
    <source>
        <dbReference type="PROSITE" id="PS50076"/>
    </source>
</evidence>
<dbReference type="FunFam" id="2.10.230.10:FF:000001">
    <property type="entry name" value="DnaJ subfamily A member 2"/>
    <property type="match status" value="1"/>
</dbReference>
<dbReference type="InterPro" id="IPR008971">
    <property type="entry name" value="HSP40/DnaJ_pept-bd"/>
</dbReference>
<proteinExistence type="predicted"/>
<sequence>RDTAFYDILGVAPTASPAQLKQAYHALVRSTHPDKVPEEDREEASIRFREVQEAYDILREPDSRAQYDELGKDGFAGGAGGMHGGMDMDDLFAQMFGGGGMPGMGGMGGPPGKHPYRRQPKKQDVEHDYDVTLEDLFKGKSTKMKGTRNKICPHCHGSGCRTNHKPSKCPSCDGRGSKTASMMVGPGMYSQQQVECPSCAGSGETIRDKDQCRKCKGTKVVDELKIMELFIDRGMRDGERITLKGQADEVPGAETGDVIITLQEQQHAVFERLGSDLKAEMQVTLAEALTGMSRVVLVHLDGRHLKFTTKPGQVLRPGQVLVVNGEGMPLGKRREGFGDLYLTVDITFPKDGFMKSPADLKSLASLLPQDPVIVPGTNKAAASTDLEEDIDAVDGSLDEFGGEEAQQQWQDEE</sequence>
<dbReference type="STRING" id="56484.A0A1Y2FQQ9"/>
<dbReference type="PANTHER" id="PTHR43888">
    <property type="entry name" value="DNAJ-LIKE-2, ISOFORM A-RELATED"/>
    <property type="match status" value="1"/>
</dbReference>
<feature type="domain" description="CR-type" evidence="8">
    <location>
        <begin position="139"/>
        <end position="224"/>
    </location>
</feature>
<feature type="non-terminal residue" evidence="9">
    <location>
        <position position="413"/>
    </location>
</feature>
<dbReference type="SMART" id="SM00271">
    <property type="entry name" value="DnaJ"/>
    <property type="match status" value="1"/>
</dbReference>
<feature type="zinc finger region" description="CR-type" evidence="6">
    <location>
        <begin position="139"/>
        <end position="224"/>
    </location>
</feature>
<dbReference type="FunFam" id="2.60.260.20:FF:000003">
    <property type="entry name" value="DnaJ subfamily A member 2"/>
    <property type="match status" value="1"/>
</dbReference>
<evidence type="ECO:0000259" key="8">
    <source>
        <dbReference type="PROSITE" id="PS51188"/>
    </source>
</evidence>
<evidence type="ECO:0000313" key="10">
    <source>
        <dbReference type="Proteomes" id="UP000193685"/>
    </source>
</evidence>
<dbReference type="InterPro" id="IPR001305">
    <property type="entry name" value="HSP_DnaJ_Cys-rich_dom"/>
</dbReference>
<dbReference type="AlphaFoldDB" id="A0A1Y2FQQ9"/>